<feature type="active site" description="Proton donor" evidence="1">
    <location>
        <position position="208"/>
    </location>
</feature>
<dbReference type="InterPro" id="IPR029062">
    <property type="entry name" value="Class_I_gatase-like"/>
</dbReference>
<dbReference type="InterPro" id="IPR015527">
    <property type="entry name" value="Pept_C26_g-glut_hydrolase"/>
</dbReference>
<feature type="active site" evidence="2">
    <location>
        <position position="208"/>
    </location>
</feature>
<dbReference type="EC" id="3.4.19.9" evidence="2"/>
<dbReference type="SUPFAM" id="SSF52317">
    <property type="entry name" value="Class I glutamine amidotransferase-like"/>
    <property type="match status" value="1"/>
</dbReference>
<evidence type="ECO:0000256" key="2">
    <source>
        <dbReference type="PROSITE-ProRule" id="PRU00607"/>
    </source>
</evidence>
<proteinExistence type="predicted"/>
<dbReference type="Gene3D" id="3.40.50.880">
    <property type="match status" value="1"/>
</dbReference>
<dbReference type="GO" id="GO:0046900">
    <property type="term" value="P:tetrahydrofolylpolyglutamate metabolic process"/>
    <property type="evidence" value="ECO:0007669"/>
    <property type="project" value="TreeGrafter"/>
</dbReference>
<keyword evidence="2 4" id="KW-0378">Hydrolase</keyword>
<dbReference type="EMBL" id="BLXT01007309">
    <property type="protein sequence ID" value="GFO38208.1"/>
    <property type="molecule type" value="Genomic_DNA"/>
</dbReference>
<feature type="active site" description="Nucleophile" evidence="1 2">
    <location>
        <position position="94"/>
    </location>
</feature>
<gene>
    <name evidence="4" type="ORF">PoB_006471300</name>
</gene>
<evidence type="ECO:0000259" key="3">
    <source>
        <dbReference type="Pfam" id="PF00117"/>
    </source>
</evidence>
<dbReference type="PANTHER" id="PTHR11315">
    <property type="entry name" value="PROTEASE FAMILY C26 GAMMA-GLUTAMYL HYDROLASE"/>
    <property type="match status" value="1"/>
</dbReference>
<dbReference type="InterPro" id="IPR017926">
    <property type="entry name" value="GATASE"/>
</dbReference>
<dbReference type="PROSITE" id="PS51275">
    <property type="entry name" value="PEPTIDASE_C26_GGH"/>
    <property type="match status" value="1"/>
</dbReference>
<dbReference type="GO" id="GO:0005773">
    <property type="term" value="C:vacuole"/>
    <property type="evidence" value="ECO:0007669"/>
    <property type="project" value="TreeGrafter"/>
</dbReference>
<dbReference type="Pfam" id="PF00117">
    <property type="entry name" value="GATase"/>
    <property type="match status" value="1"/>
</dbReference>
<protein>
    <recommendedName>
        <fullName evidence="2">folate gamma-glutamyl hydrolase</fullName>
        <ecNumber evidence="2">3.4.19.9</ecNumber>
    </recommendedName>
</protein>
<reference evidence="4 5" key="1">
    <citation type="journal article" date="2021" name="Elife">
        <title>Chloroplast acquisition without the gene transfer in kleptoplastic sea slugs, Plakobranchus ocellatus.</title>
        <authorList>
            <person name="Maeda T."/>
            <person name="Takahashi S."/>
            <person name="Yoshida T."/>
            <person name="Shimamura S."/>
            <person name="Takaki Y."/>
            <person name="Nagai Y."/>
            <person name="Toyoda A."/>
            <person name="Suzuki Y."/>
            <person name="Arimoto A."/>
            <person name="Ishii H."/>
            <person name="Satoh N."/>
            <person name="Nishiyama T."/>
            <person name="Hasebe M."/>
            <person name="Maruyama T."/>
            <person name="Minagawa J."/>
            <person name="Obokata J."/>
            <person name="Shigenobu S."/>
        </authorList>
    </citation>
    <scope>NUCLEOTIDE SEQUENCE [LARGE SCALE GENOMIC DNA]</scope>
</reference>
<dbReference type="PANTHER" id="PTHR11315:SF0">
    <property type="entry name" value="FOLATE GAMMA-GLUTAMYL HYDROLASE"/>
    <property type="match status" value="1"/>
</dbReference>
<evidence type="ECO:0000313" key="5">
    <source>
        <dbReference type="Proteomes" id="UP000735302"/>
    </source>
</evidence>
<dbReference type="GO" id="GO:0034722">
    <property type="term" value="F:gamma-glutamyl-peptidase activity"/>
    <property type="evidence" value="ECO:0007669"/>
    <property type="project" value="UniProtKB-UniRule"/>
</dbReference>
<evidence type="ECO:0000256" key="1">
    <source>
        <dbReference type="PIRSR" id="PIRSR615527-1"/>
    </source>
</evidence>
<organism evidence="4 5">
    <name type="scientific">Plakobranchus ocellatus</name>
    <dbReference type="NCBI Taxonomy" id="259542"/>
    <lineage>
        <taxon>Eukaryota</taxon>
        <taxon>Metazoa</taxon>
        <taxon>Spiralia</taxon>
        <taxon>Lophotrochozoa</taxon>
        <taxon>Mollusca</taxon>
        <taxon>Gastropoda</taxon>
        <taxon>Heterobranchia</taxon>
        <taxon>Euthyneura</taxon>
        <taxon>Panpulmonata</taxon>
        <taxon>Sacoglossa</taxon>
        <taxon>Placobranchoidea</taxon>
        <taxon>Plakobranchidae</taxon>
        <taxon>Plakobranchus</taxon>
    </lineage>
</organism>
<dbReference type="AlphaFoldDB" id="A0AAV4D228"/>
<sequence>MYLQKQTAQFNVDCLALGIVAQETPSGYEDSMVPSSYVYWLMMGGSRVMAINLLIPGGSLSVTTSKFSTVSRLMLDKAMKANSEGDYFPVWGICLGFQILVNYVAGRNRLFVTPGMDDVSLPLSYTRAASTSRLLGNSSQDVYDSLKTDSVTYHTHNYGVHLWKFQTQPELVQFFSVIATNVDANNKSFASMIEAKDPRYPMYGSQWHPEKNSFDWDPTKAVNHSASGIRATQYLANFFIGEARKNKHQFVDVGQEGPSLIQTERRRYFTGGKFQENFYIDFKE</sequence>
<feature type="domain" description="Glutamine amidotransferase" evidence="3">
    <location>
        <begin position="83"/>
        <end position="217"/>
    </location>
</feature>
<accession>A0AAV4D228</accession>
<comment type="caution">
    <text evidence="4">The sequence shown here is derived from an EMBL/GenBank/DDBJ whole genome shotgun (WGS) entry which is preliminary data.</text>
</comment>
<keyword evidence="5" id="KW-1185">Reference proteome</keyword>
<evidence type="ECO:0000313" key="4">
    <source>
        <dbReference type="EMBL" id="GFO38208.1"/>
    </source>
</evidence>
<comment type="catalytic activity">
    <reaction evidence="2">
        <text>(6S)-5,6,7,8-tetrahydrofolyl-(gamma-L-Glu)(n) + (n-1) H2O = (6S)-5,6,7,8-tetrahydrofolate + (n-1) L-glutamate</text>
        <dbReference type="Rhea" id="RHEA:56784"/>
        <dbReference type="Rhea" id="RHEA-COMP:14738"/>
        <dbReference type="ChEBI" id="CHEBI:15377"/>
        <dbReference type="ChEBI" id="CHEBI:29985"/>
        <dbReference type="ChEBI" id="CHEBI:57453"/>
        <dbReference type="ChEBI" id="CHEBI:141005"/>
        <dbReference type="EC" id="3.4.19.9"/>
    </reaction>
</comment>
<dbReference type="Proteomes" id="UP000735302">
    <property type="component" value="Unassembled WGS sequence"/>
</dbReference>
<name>A0AAV4D228_9GAST</name>
<dbReference type="PROSITE" id="PS51273">
    <property type="entry name" value="GATASE_TYPE_1"/>
    <property type="match status" value="1"/>
</dbReference>